<evidence type="ECO:0000313" key="3">
    <source>
        <dbReference type="Proteomes" id="UP000823561"/>
    </source>
</evidence>
<reference evidence="2" key="1">
    <citation type="submission" date="2020-10" db="EMBL/GenBank/DDBJ databases">
        <title>Chromosome-scale genome assembly of the Allis shad, Alosa alosa.</title>
        <authorList>
            <person name="Margot Z."/>
            <person name="Christophe K."/>
            <person name="Cabau C."/>
            <person name="Louis A."/>
            <person name="Berthelot C."/>
            <person name="Parey E."/>
            <person name="Roest Crollius H."/>
            <person name="Montfort J."/>
            <person name="Robinson-Rechavi M."/>
            <person name="Bucao C."/>
            <person name="Bouchez O."/>
            <person name="Gislard M."/>
            <person name="Lluch J."/>
            <person name="Milhes M."/>
            <person name="Lampietro C."/>
            <person name="Lopez Roques C."/>
            <person name="Donnadieu C."/>
            <person name="Braasch I."/>
            <person name="Desvignes T."/>
            <person name="Postlethwait J."/>
            <person name="Bobe J."/>
            <person name="Guiguen Y."/>
        </authorList>
    </citation>
    <scope>NUCLEOTIDE SEQUENCE</scope>
    <source>
        <strain evidence="2">M-15738</strain>
        <tissue evidence="2">Blood</tissue>
    </source>
</reference>
<keyword evidence="1" id="KW-1133">Transmembrane helix</keyword>
<accession>A0AAV6G645</accession>
<comment type="caution">
    <text evidence="2">The sequence shown here is derived from an EMBL/GenBank/DDBJ whole genome shotgun (WGS) entry which is preliminary data.</text>
</comment>
<dbReference type="Proteomes" id="UP000823561">
    <property type="component" value="Chromosome 14"/>
</dbReference>
<feature type="transmembrane region" description="Helical" evidence="1">
    <location>
        <begin position="68"/>
        <end position="87"/>
    </location>
</feature>
<proteinExistence type="predicted"/>
<keyword evidence="3" id="KW-1185">Reference proteome</keyword>
<feature type="transmembrane region" description="Helical" evidence="1">
    <location>
        <begin position="107"/>
        <end position="128"/>
    </location>
</feature>
<evidence type="ECO:0000313" key="2">
    <source>
        <dbReference type="EMBL" id="KAG5270599.1"/>
    </source>
</evidence>
<name>A0AAV6G645_9TELE</name>
<sequence>MLHMRRLRGLGSCVHVNKAIGFLNTPKLAFPLLRVGRRGDLCGQSLTKGFCLATSSPTAWARPGQPGLIINCIALTLVLFCSLSLFLSSPLFLSFLLSISPSLFHTLFFSLLACESVALTGCYFAVAAPPSSHTGTKRRDCPNQEGFWGIWTVGEGHRRCF</sequence>
<evidence type="ECO:0000256" key="1">
    <source>
        <dbReference type="SAM" id="Phobius"/>
    </source>
</evidence>
<dbReference type="EMBL" id="JADWDJ010000014">
    <property type="protein sequence ID" value="KAG5270599.1"/>
    <property type="molecule type" value="Genomic_DNA"/>
</dbReference>
<dbReference type="AlphaFoldDB" id="A0AAV6G645"/>
<evidence type="ECO:0008006" key="4">
    <source>
        <dbReference type="Google" id="ProtNLM"/>
    </source>
</evidence>
<keyword evidence="1" id="KW-0812">Transmembrane</keyword>
<organism evidence="2 3">
    <name type="scientific">Alosa alosa</name>
    <name type="common">allis shad</name>
    <dbReference type="NCBI Taxonomy" id="278164"/>
    <lineage>
        <taxon>Eukaryota</taxon>
        <taxon>Metazoa</taxon>
        <taxon>Chordata</taxon>
        <taxon>Craniata</taxon>
        <taxon>Vertebrata</taxon>
        <taxon>Euteleostomi</taxon>
        <taxon>Actinopterygii</taxon>
        <taxon>Neopterygii</taxon>
        <taxon>Teleostei</taxon>
        <taxon>Clupei</taxon>
        <taxon>Clupeiformes</taxon>
        <taxon>Clupeoidei</taxon>
        <taxon>Clupeidae</taxon>
        <taxon>Alosa</taxon>
    </lineage>
</organism>
<gene>
    <name evidence="2" type="ORF">AALO_G00194480</name>
</gene>
<protein>
    <recommendedName>
        <fullName evidence="4">Transmembrane protein</fullName>
    </recommendedName>
</protein>
<keyword evidence="1" id="KW-0472">Membrane</keyword>